<dbReference type="PROSITE" id="PS51257">
    <property type="entry name" value="PROKAR_LIPOPROTEIN"/>
    <property type="match status" value="1"/>
</dbReference>
<dbReference type="GO" id="GO:0015833">
    <property type="term" value="P:peptide transport"/>
    <property type="evidence" value="ECO:0007669"/>
    <property type="project" value="TreeGrafter"/>
</dbReference>
<gene>
    <name evidence="7" type="ORF">E7215_05915</name>
</gene>
<dbReference type="SUPFAM" id="SSF53850">
    <property type="entry name" value="Periplasmic binding protein-like II"/>
    <property type="match status" value="1"/>
</dbReference>
<dbReference type="Pfam" id="PF00496">
    <property type="entry name" value="SBP_bac_5"/>
    <property type="match status" value="1"/>
</dbReference>
<protein>
    <submittedName>
        <fullName evidence="7">Peptide ABC transporter substrate-binding protein</fullName>
    </submittedName>
</protein>
<dbReference type="PANTHER" id="PTHR30290">
    <property type="entry name" value="PERIPLASMIC BINDING COMPONENT OF ABC TRANSPORTER"/>
    <property type="match status" value="1"/>
</dbReference>
<dbReference type="InterPro" id="IPR039424">
    <property type="entry name" value="SBP_5"/>
</dbReference>
<dbReference type="InterPro" id="IPR000914">
    <property type="entry name" value="SBP_5_dom"/>
</dbReference>
<proteinExistence type="inferred from homology"/>
<dbReference type="InterPro" id="IPR023765">
    <property type="entry name" value="SBP_5_CS"/>
</dbReference>
<feature type="chain" id="PRO_5038622520" evidence="5">
    <location>
        <begin position="22"/>
        <end position="563"/>
    </location>
</feature>
<dbReference type="Proteomes" id="UP000768462">
    <property type="component" value="Unassembled WGS sequence"/>
</dbReference>
<dbReference type="PROSITE" id="PS01040">
    <property type="entry name" value="SBP_BACTERIAL_5"/>
    <property type="match status" value="1"/>
</dbReference>
<reference evidence="7" key="1">
    <citation type="submission" date="2019-04" db="EMBL/GenBank/DDBJ databases">
        <title>Evolution of Biomass-Degrading Anaerobic Consortia Revealed by Metagenomics.</title>
        <authorList>
            <person name="Peng X."/>
        </authorList>
    </citation>
    <scope>NUCLEOTIDE SEQUENCE</scope>
    <source>
        <strain evidence="7">SIG254</strain>
    </source>
</reference>
<feature type="signal peptide" evidence="5">
    <location>
        <begin position="1"/>
        <end position="21"/>
    </location>
</feature>
<dbReference type="EMBL" id="SVCM01000070">
    <property type="protein sequence ID" value="MBE6059695.1"/>
    <property type="molecule type" value="Genomic_DNA"/>
</dbReference>
<evidence type="ECO:0000256" key="5">
    <source>
        <dbReference type="SAM" id="SignalP"/>
    </source>
</evidence>
<dbReference type="Gene3D" id="3.40.190.10">
    <property type="entry name" value="Periplasmic binding protein-like II"/>
    <property type="match status" value="1"/>
</dbReference>
<dbReference type="FunFam" id="3.10.105.10:FF:000001">
    <property type="entry name" value="Oligopeptide ABC transporter, oligopeptide-binding protein"/>
    <property type="match status" value="1"/>
</dbReference>
<evidence type="ECO:0000256" key="3">
    <source>
        <dbReference type="ARBA" id="ARBA00022448"/>
    </source>
</evidence>
<name>A0A927WAJ4_9CLOT</name>
<comment type="caution">
    <text evidence="7">The sequence shown here is derived from an EMBL/GenBank/DDBJ whole genome shotgun (WGS) entry which is preliminary data.</text>
</comment>
<dbReference type="GO" id="GO:0043190">
    <property type="term" value="C:ATP-binding cassette (ABC) transporter complex"/>
    <property type="evidence" value="ECO:0007669"/>
    <property type="project" value="InterPro"/>
</dbReference>
<accession>A0A927WAJ4</accession>
<dbReference type="CDD" id="cd08504">
    <property type="entry name" value="PBP2_OppA"/>
    <property type="match status" value="1"/>
</dbReference>
<dbReference type="GO" id="GO:1904680">
    <property type="term" value="F:peptide transmembrane transporter activity"/>
    <property type="evidence" value="ECO:0007669"/>
    <property type="project" value="TreeGrafter"/>
</dbReference>
<comment type="similarity">
    <text evidence="2">Belongs to the bacterial solute-binding protein 5 family.</text>
</comment>
<organism evidence="7 8">
    <name type="scientific">Clostridium sulfidigenes</name>
    <dbReference type="NCBI Taxonomy" id="318464"/>
    <lineage>
        <taxon>Bacteria</taxon>
        <taxon>Bacillati</taxon>
        <taxon>Bacillota</taxon>
        <taxon>Clostridia</taxon>
        <taxon>Eubacteriales</taxon>
        <taxon>Clostridiaceae</taxon>
        <taxon>Clostridium</taxon>
    </lineage>
</organism>
<evidence type="ECO:0000256" key="2">
    <source>
        <dbReference type="ARBA" id="ARBA00005695"/>
    </source>
</evidence>
<keyword evidence="4 5" id="KW-0732">Signal</keyword>
<dbReference type="AlphaFoldDB" id="A0A927WAJ4"/>
<sequence length="563" mass="63095">MKKTRIMALIMTAIMTGTLLLGCTKTKENEGEKPGDGNTPVVEETVEQKIVYNLGADPKTIDPQLNSAVDGSTIIHNAFEGLMREDENSKIVPGTAEKYEVSDDGTVYTFHIRKDAKWSDGKPVVAGDFEYAWKRALNPKVAAEYAYQLFYIKNGAAYYNQEKVGGKVATAEDVGVKVIDDNTLEVTLEAPVPYFLSLAAFPTYFPVRKDIIEGNEEKWTLKPDTYISNGPFKMSEWKEKESITFVKNENYWDAKNVKLETLEVKLIDDQITYLNAFKSGEIDVIESPPQAEIPTLLDEGTAKIYPYLGTYFYVINVSDKAKDVDPKAAEALSNPKFRKALSLAIDKQLIVDKVAQGGQAPATSYVPAGILDSIGEEFQKDYSSKGANIEEAKKLLEEAGYPNGEGAPTITFTFNTDQGHQNIAQAVQDMWKTNLGINVELKNEEWAVFQDTRNNFQYSMARHGWIADYNDPMTFLDMWTTGNGQNNAGYSNKEYDKLIAQAKVELDDAKRTELLHKAEDILMDESPIIPLYYYTNVLCIDKNVKGTYKSPLGQMEFRDAYVE</sequence>
<dbReference type="Gene3D" id="3.10.105.10">
    <property type="entry name" value="Dipeptide-binding Protein, Domain 3"/>
    <property type="match status" value="1"/>
</dbReference>
<comment type="subcellular location">
    <subcellularLocation>
        <location evidence="1">Cell membrane</location>
        <topology evidence="1">Lipid-anchor</topology>
    </subcellularLocation>
</comment>
<dbReference type="GO" id="GO:0030288">
    <property type="term" value="C:outer membrane-bounded periplasmic space"/>
    <property type="evidence" value="ECO:0007669"/>
    <property type="project" value="UniProtKB-ARBA"/>
</dbReference>
<evidence type="ECO:0000313" key="8">
    <source>
        <dbReference type="Proteomes" id="UP000768462"/>
    </source>
</evidence>
<evidence type="ECO:0000256" key="4">
    <source>
        <dbReference type="ARBA" id="ARBA00022729"/>
    </source>
</evidence>
<dbReference type="FunFam" id="3.90.76.10:FF:000001">
    <property type="entry name" value="Oligopeptide ABC transporter substrate-binding protein"/>
    <property type="match status" value="1"/>
</dbReference>
<feature type="domain" description="Solute-binding protein family 5" evidence="6">
    <location>
        <begin position="90"/>
        <end position="486"/>
    </location>
</feature>
<evidence type="ECO:0000256" key="1">
    <source>
        <dbReference type="ARBA" id="ARBA00004193"/>
    </source>
</evidence>
<evidence type="ECO:0000259" key="6">
    <source>
        <dbReference type="Pfam" id="PF00496"/>
    </source>
</evidence>
<keyword evidence="3" id="KW-0813">Transport</keyword>
<dbReference type="InterPro" id="IPR030678">
    <property type="entry name" value="Peptide/Ni-bd"/>
</dbReference>
<dbReference type="Gene3D" id="3.90.76.10">
    <property type="entry name" value="Dipeptide-binding Protein, Domain 1"/>
    <property type="match status" value="1"/>
</dbReference>
<evidence type="ECO:0000313" key="7">
    <source>
        <dbReference type="EMBL" id="MBE6059695.1"/>
    </source>
</evidence>
<dbReference type="PANTHER" id="PTHR30290:SF79">
    <property type="entry name" value="DIPEPTIDE-BINDING PROTEIN DPPE"/>
    <property type="match status" value="1"/>
</dbReference>
<dbReference type="PIRSF" id="PIRSF002741">
    <property type="entry name" value="MppA"/>
    <property type="match status" value="1"/>
</dbReference>